<dbReference type="Gene3D" id="3.30.70.100">
    <property type="match status" value="1"/>
</dbReference>
<dbReference type="SUPFAM" id="SSF55008">
    <property type="entry name" value="HMA, heavy metal-associated domain"/>
    <property type="match status" value="1"/>
</dbReference>
<feature type="transmembrane region" description="Helical" evidence="13">
    <location>
        <begin position="348"/>
        <end position="367"/>
    </location>
</feature>
<dbReference type="InterPro" id="IPR059000">
    <property type="entry name" value="ATPase_P-type_domA"/>
</dbReference>
<dbReference type="Proteomes" id="UP000885830">
    <property type="component" value="Unassembled WGS sequence"/>
</dbReference>
<dbReference type="SUPFAM" id="SSF81665">
    <property type="entry name" value="Calcium ATPase, transmembrane domain M"/>
    <property type="match status" value="1"/>
</dbReference>
<dbReference type="InterPro" id="IPR008250">
    <property type="entry name" value="ATPase_P-typ_transduc_dom_A_sf"/>
</dbReference>
<evidence type="ECO:0000313" key="15">
    <source>
        <dbReference type="EMBL" id="HHL43977.1"/>
    </source>
</evidence>
<dbReference type="Gene3D" id="3.40.1110.10">
    <property type="entry name" value="Calcium-transporting ATPase, cytoplasmic domain N"/>
    <property type="match status" value="1"/>
</dbReference>
<sequence>MRSYVQTRKNGDKSIDLMISGAHCAGCMAKIERETSALPGVKSARMNLSTMRLSVDWRGHEKLAGDIVARLKAVGYGAKPFNMELEPTEQKDELKGLLMAMGVAGFAMMNIMLLSVSVWFGVEMGENTRHIMHLISGAIALPAVAYSGRPFFRSALSALKNKTTNMDVPISLAVILACTLSVYETLHNNQDTYFDAAVMLLFLLLIGRYLDTRLRLKTGESAQRLAAMQASTANRIDTDGTIHEIAAHKIKPGDTLLIAAGERVPVDVEIIDGRSDIDTSIATGETLPRGSKPGDKLYSGMINLSAPLRVKALAVSGDSFLSEISKLVEAGEQKKGRFVRIADRAARAYVPVVHSLAALTFIGWILAGGDLRTASLNAIAVLIITCPCALGLAVPAVQVVASGRLFKKGVLIKSGDALERLAKVDTVVFDKTGTLTLGRLELTNSDEIDQYMLELAAKLARGSRHPAARAIAAKAGKGAVATDIEEIPGQGLQTVIDGQTVKLGSAKFVGVKT</sequence>
<evidence type="ECO:0000256" key="2">
    <source>
        <dbReference type="ARBA" id="ARBA00006024"/>
    </source>
</evidence>
<dbReference type="CDD" id="cd00371">
    <property type="entry name" value="HMA"/>
    <property type="match status" value="1"/>
</dbReference>
<dbReference type="Pfam" id="PF00122">
    <property type="entry name" value="E1-E2_ATPase"/>
    <property type="match status" value="1"/>
</dbReference>
<keyword evidence="10 13" id="KW-1133">Transmembrane helix</keyword>
<proteinExistence type="inferred from homology"/>
<dbReference type="GO" id="GO:0055070">
    <property type="term" value="P:copper ion homeostasis"/>
    <property type="evidence" value="ECO:0007669"/>
    <property type="project" value="TreeGrafter"/>
</dbReference>
<dbReference type="GO" id="GO:0043682">
    <property type="term" value="F:P-type divalent copper transporter activity"/>
    <property type="evidence" value="ECO:0007669"/>
    <property type="project" value="TreeGrafter"/>
</dbReference>
<dbReference type="InterPro" id="IPR001757">
    <property type="entry name" value="P_typ_ATPase"/>
</dbReference>
<dbReference type="PROSITE" id="PS00154">
    <property type="entry name" value="ATPASE_E1_E2"/>
    <property type="match status" value="1"/>
</dbReference>
<keyword evidence="4" id="KW-1003">Cell membrane</keyword>
<keyword evidence="6 13" id="KW-0812">Transmembrane</keyword>
<evidence type="ECO:0000256" key="9">
    <source>
        <dbReference type="ARBA" id="ARBA00022967"/>
    </source>
</evidence>
<evidence type="ECO:0000256" key="11">
    <source>
        <dbReference type="ARBA" id="ARBA00023065"/>
    </source>
</evidence>
<keyword evidence="11" id="KW-0406">Ion transport</keyword>
<comment type="caution">
    <text evidence="15">The sequence shown here is derived from an EMBL/GenBank/DDBJ whole genome shotgun (WGS) entry which is preliminary data.</text>
</comment>
<evidence type="ECO:0000256" key="3">
    <source>
        <dbReference type="ARBA" id="ARBA00022448"/>
    </source>
</evidence>
<feature type="transmembrane region" description="Helical" evidence="13">
    <location>
        <begin position="97"/>
        <end position="119"/>
    </location>
</feature>
<keyword evidence="7" id="KW-0479">Metal-binding</keyword>
<comment type="subcellular location">
    <subcellularLocation>
        <location evidence="1">Cell membrane</location>
        <topology evidence="1">Multi-pass membrane protein</topology>
    </subcellularLocation>
</comment>
<evidence type="ECO:0000256" key="13">
    <source>
        <dbReference type="SAM" id="Phobius"/>
    </source>
</evidence>
<evidence type="ECO:0000256" key="4">
    <source>
        <dbReference type="ARBA" id="ARBA00022475"/>
    </source>
</evidence>
<dbReference type="InterPro" id="IPR023298">
    <property type="entry name" value="ATPase_P-typ_TM_dom_sf"/>
</dbReference>
<feature type="non-terminal residue" evidence="15">
    <location>
        <position position="513"/>
    </location>
</feature>
<feature type="transmembrane region" description="Helical" evidence="13">
    <location>
        <begin position="379"/>
        <end position="401"/>
    </location>
</feature>
<comment type="similarity">
    <text evidence="2">Belongs to the cation transport ATPase (P-type) (TC 3.A.3) family. Type IB subfamily.</text>
</comment>
<evidence type="ECO:0000256" key="5">
    <source>
        <dbReference type="ARBA" id="ARBA00022553"/>
    </source>
</evidence>
<dbReference type="GO" id="GO:0005507">
    <property type="term" value="F:copper ion binding"/>
    <property type="evidence" value="ECO:0007669"/>
    <property type="project" value="TreeGrafter"/>
</dbReference>
<feature type="transmembrane region" description="Helical" evidence="13">
    <location>
        <begin position="131"/>
        <end position="148"/>
    </location>
</feature>
<dbReference type="InterPro" id="IPR023299">
    <property type="entry name" value="ATPase_P-typ_cyto_dom_N"/>
</dbReference>
<evidence type="ECO:0000256" key="1">
    <source>
        <dbReference type="ARBA" id="ARBA00004651"/>
    </source>
</evidence>
<evidence type="ECO:0000256" key="6">
    <source>
        <dbReference type="ARBA" id="ARBA00022692"/>
    </source>
</evidence>
<reference evidence="15" key="1">
    <citation type="journal article" date="2020" name="mSystems">
        <title>Genome- and Community-Level Interaction Insights into Carbon Utilization and Element Cycling Functions of Hydrothermarchaeota in Hydrothermal Sediment.</title>
        <authorList>
            <person name="Zhou Z."/>
            <person name="Liu Y."/>
            <person name="Xu W."/>
            <person name="Pan J."/>
            <person name="Luo Z.H."/>
            <person name="Li M."/>
        </authorList>
    </citation>
    <scope>NUCLEOTIDE SEQUENCE [LARGE SCALE GENOMIC DNA]</scope>
    <source>
        <strain evidence="15">HyVt-485</strain>
    </source>
</reference>
<dbReference type="GO" id="GO:0016887">
    <property type="term" value="F:ATP hydrolysis activity"/>
    <property type="evidence" value="ECO:0007669"/>
    <property type="project" value="InterPro"/>
</dbReference>
<dbReference type="PROSITE" id="PS50846">
    <property type="entry name" value="HMA_2"/>
    <property type="match status" value="1"/>
</dbReference>
<feature type="domain" description="HMA" evidence="14">
    <location>
        <begin position="13"/>
        <end position="79"/>
    </location>
</feature>
<accession>A0A7C5LU46</accession>
<dbReference type="Gene3D" id="2.70.150.10">
    <property type="entry name" value="Calcium-transporting ATPase, cytoplasmic transduction domain A"/>
    <property type="match status" value="1"/>
</dbReference>
<keyword evidence="12 13" id="KW-0472">Membrane</keyword>
<evidence type="ECO:0000256" key="8">
    <source>
        <dbReference type="ARBA" id="ARBA00022842"/>
    </source>
</evidence>
<evidence type="ECO:0000256" key="12">
    <source>
        <dbReference type="ARBA" id="ARBA00023136"/>
    </source>
</evidence>
<dbReference type="GO" id="GO:0005886">
    <property type="term" value="C:plasma membrane"/>
    <property type="evidence" value="ECO:0007669"/>
    <property type="project" value="UniProtKB-SubCell"/>
</dbReference>
<gene>
    <name evidence="15" type="ORF">ENJ42_10185</name>
</gene>
<dbReference type="Gene3D" id="1.20.1110.10">
    <property type="entry name" value="Calcium-transporting ATPase, transmembrane domain"/>
    <property type="match status" value="1"/>
</dbReference>
<dbReference type="AlphaFoldDB" id="A0A7C5LU46"/>
<dbReference type="InterPro" id="IPR018303">
    <property type="entry name" value="ATPase_P-typ_P_site"/>
</dbReference>
<dbReference type="SUPFAM" id="SSF81660">
    <property type="entry name" value="Metal cation-transporting ATPase, ATP-binding domain N"/>
    <property type="match status" value="1"/>
</dbReference>
<dbReference type="Pfam" id="PF00403">
    <property type="entry name" value="HMA"/>
    <property type="match status" value="1"/>
</dbReference>
<dbReference type="SUPFAM" id="SSF81653">
    <property type="entry name" value="Calcium ATPase, transduction domain A"/>
    <property type="match status" value="1"/>
</dbReference>
<dbReference type="NCBIfam" id="TIGR01494">
    <property type="entry name" value="ATPase_P-type"/>
    <property type="match status" value="1"/>
</dbReference>
<keyword evidence="9" id="KW-1278">Translocase</keyword>
<keyword evidence="5" id="KW-0597">Phosphoprotein</keyword>
<name>A0A7C5LU46_9PROT</name>
<keyword evidence="8" id="KW-0460">Magnesium</keyword>
<evidence type="ECO:0000256" key="10">
    <source>
        <dbReference type="ARBA" id="ARBA00022989"/>
    </source>
</evidence>
<feature type="transmembrane region" description="Helical" evidence="13">
    <location>
        <begin position="192"/>
        <end position="210"/>
    </location>
</feature>
<protein>
    <submittedName>
        <fullName evidence="15">Heavy metal translocating P-type ATPase</fullName>
    </submittedName>
</protein>
<dbReference type="PANTHER" id="PTHR43520">
    <property type="entry name" value="ATP7, ISOFORM B"/>
    <property type="match status" value="1"/>
</dbReference>
<feature type="transmembrane region" description="Helical" evidence="13">
    <location>
        <begin position="168"/>
        <end position="186"/>
    </location>
</feature>
<evidence type="ECO:0000259" key="14">
    <source>
        <dbReference type="PROSITE" id="PS50846"/>
    </source>
</evidence>
<keyword evidence="3" id="KW-0813">Transport</keyword>
<dbReference type="InterPro" id="IPR036163">
    <property type="entry name" value="HMA_dom_sf"/>
</dbReference>
<dbReference type="PANTHER" id="PTHR43520:SF5">
    <property type="entry name" value="CATION-TRANSPORTING P-TYPE ATPASE-RELATED"/>
    <property type="match status" value="1"/>
</dbReference>
<dbReference type="GO" id="GO:0005524">
    <property type="term" value="F:ATP binding"/>
    <property type="evidence" value="ECO:0007669"/>
    <property type="project" value="InterPro"/>
</dbReference>
<organism evidence="15">
    <name type="scientific">Hellea balneolensis</name>
    <dbReference type="NCBI Taxonomy" id="287478"/>
    <lineage>
        <taxon>Bacteria</taxon>
        <taxon>Pseudomonadati</taxon>
        <taxon>Pseudomonadota</taxon>
        <taxon>Alphaproteobacteria</taxon>
        <taxon>Maricaulales</taxon>
        <taxon>Robiginitomaculaceae</taxon>
        <taxon>Hellea</taxon>
    </lineage>
</organism>
<dbReference type="InterPro" id="IPR006121">
    <property type="entry name" value="HMA_dom"/>
</dbReference>
<evidence type="ECO:0000256" key="7">
    <source>
        <dbReference type="ARBA" id="ARBA00022723"/>
    </source>
</evidence>
<dbReference type="EMBL" id="DRMJ01000536">
    <property type="protein sequence ID" value="HHL43977.1"/>
    <property type="molecule type" value="Genomic_DNA"/>
</dbReference>